<name>A0AA88PBN2_TACVA</name>
<dbReference type="Pfam" id="PF00685">
    <property type="entry name" value="Sulfotransfer_1"/>
    <property type="match status" value="1"/>
</dbReference>
<dbReference type="AlphaFoldDB" id="A0AA88PBN2"/>
<evidence type="ECO:0000256" key="3">
    <source>
        <dbReference type="ARBA" id="ARBA00022490"/>
    </source>
</evidence>
<dbReference type="InterPro" id="IPR027417">
    <property type="entry name" value="P-loop_NTPase"/>
</dbReference>
<comment type="subcellular location">
    <subcellularLocation>
        <location evidence="1">Cytoplasm</location>
    </subcellularLocation>
</comment>
<dbReference type="InterPro" id="IPR000863">
    <property type="entry name" value="Sulfotransferase_dom"/>
</dbReference>
<dbReference type="GO" id="GO:0008146">
    <property type="term" value="F:sulfotransferase activity"/>
    <property type="evidence" value="ECO:0007669"/>
    <property type="project" value="InterPro"/>
</dbReference>
<accession>A0AA88PBN2</accession>
<organism evidence="8 9">
    <name type="scientific">Tachysurus vachellii</name>
    <name type="common">Darkbarbel catfish</name>
    <name type="synonym">Pelteobagrus vachellii</name>
    <dbReference type="NCBI Taxonomy" id="175792"/>
    <lineage>
        <taxon>Eukaryota</taxon>
        <taxon>Metazoa</taxon>
        <taxon>Chordata</taxon>
        <taxon>Craniata</taxon>
        <taxon>Vertebrata</taxon>
        <taxon>Euteleostomi</taxon>
        <taxon>Actinopterygii</taxon>
        <taxon>Neopterygii</taxon>
        <taxon>Teleostei</taxon>
        <taxon>Ostariophysi</taxon>
        <taxon>Siluriformes</taxon>
        <taxon>Bagridae</taxon>
        <taxon>Tachysurus</taxon>
    </lineage>
</organism>
<dbReference type="SUPFAM" id="SSF52540">
    <property type="entry name" value="P-loop containing nucleoside triphosphate hydrolases"/>
    <property type="match status" value="1"/>
</dbReference>
<dbReference type="Gene3D" id="3.40.50.300">
    <property type="entry name" value="P-loop containing nucleotide triphosphate hydrolases"/>
    <property type="match status" value="1"/>
</dbReference>
<keyword evidence="3" id="KW-0963">Cytoplasm</keyword>
<dbReference type="FunFam" id="3.40.50.300:FF:000433">
    <property type="entry name" value="Estrogen sulfotransferase"/>
    <property type="match status" value="1"/>
</dbReference>
<evidence type="ECO:0000256" key="1">
    <source>
        <dbReference type="ARBA" id="ARBA00004496"/>
    </source>
</evidence>
<protein>
    <recommendedName>
        <fullName evidence="6">Sulfotransferase</fullName>
        <ecNumber evidence="6">2.8.2.-</ecNumber>
    </recommendedName>
</protein>
<dbReference type="GO" id="GO:0006805">
    <property type="term" value="P:xenobiotic metabolic process"/>
    <property type="evidence" value="ECO:0007669"/>
    <property type="project" value="UniProtKB-ARBA"/>
</dbReference>
<comment type="similarity">
    <text evidence="2 6">Belongs to the sulfotransferase 1 family.</text>
</comment>
<dbReference type="GO" id="GO:0006584">
    <property type="term" value="P:catecholamine metabolic process"/>
    <property type="evidence" value="ECO:0007669"/>
    <property type="project" value="UniProtKB-KW"/>
</dbReference>
<dbReference type="EMBL" id="JAVHJS010000001">
    <property type="protein sequence ID" value="KAK2869529.1"/>
    <property type="molecule type" value="Genomic_DNA"/>
</dbReference>
<keyword evidence="9" id="KW-1185">Reference proteome</keyword>
<gene>
    <name evidence="8" type="ORF">Q7C36_001400</name>
</gene>
<dbReference type="PANTHER" id="PTHR11783">
    <property type="entry name" value="SULFOTRANSFERASE SULT"/>
    <property type="match status" value="1"/>
</dbReference>
<proteinExistence type="inferred from homology"/>
<sequence>MARLDVTETFQGITFPGHLHTQESLHYATEFKFQDTDILIVTYPKSGTTWMQEIVTLVSCKGDPVKSQTQPNWARAPWIEQYYISDVLKASQGPRLLTTHLPYKLLSPALQGSKAKVIYVARNPKDVIVSYYYFHKMANFLKDPGPFSEFLSDFLEGTVYYGSWFDHVKGWTGNSRNIENFLYITYEEMWEDLRGSLEKVSLFLEYHLLENELNSAQKSCSFSTMRENCMVNYTLIPQEIMDHKKGKFMRKGQIGDWVNTFSKEQSHNFDVVYASKMADSALTFVWDTKKSHVDTEILPLCTT</sequence>
<reference evidence="8" key="1">
    <citation type="submission" date="2023-08" db="EMBL/GenBank/DDBJ databases">
        <title>Pelteobagrus vachellii genome.</title>
        <authorList>
            <person name="Liu H."/>
        </authorList>
    </citation>
    <scope>NUCLEOTIDE SEQUENCE</scope>
    <source>
        <strain evidence="8">PRFRI_2022a</strain>
        <tissue evidence="8">Muscle</tissue>
    </source>
</reference>
<dbReference type="Proteomes" id="UP001187315">
    <property type="component" value="Unassembled WGS sequence"/>
</dbReference>
<evidence type="ECO:0000259" key="7">
    <source>
        <dbReference type="Pfam" id="PF00685"/>
    </source>
</evidence>
<evidence type="ECO:0000256" key="4">
    <source>
        <dbReference type="ARBA" id="ARBA00022679"/>
    </source>
</evidence>
<dbReference type="GO" id="GO:0005737">
    <property type="term" value="C:cytoplasm"/>
    <property type="evidence" value="ECO:0007669"/>
    <property type="project" value="UniProtKB-SubCell"/>
</dbReference>
<keyword evidence="5" id="KW-0128">Catecholamine metabolism</keyword>
<evidence type="ECO:0000256" key="6">
    <source>
        <dbReference type="RuleBase" id="RU361155"/>
    </source>
</evidence>
<evidence type="ECO:0000256" key="5">
    <source>
        <dbReference type="ARBA" id="ARBA00022939"/>
    </source>
</evidence>
<comment type="caution">
    <text evidence="8">The sequence shown here is derived from an EMBL/GenBank/DDBJ whole genome shotgun (WGS) entry which is preliminary data.</text>
</comment>
<evidence type="ECO:0000256" key="2">
    <source>
        <dbReference type="ARBA" id="ARBA00005771"/>
    </source>
</evidence>
<evidence type="ECO:0000313" key="8">
    <source>
        <dbReference type="EMBL" id="KAK2869529.1"/>
    </source>
</evidence>
<feature type="domain" description="Sulfotransferase" evidence="7">
    <location>
        <begin position="35"/>
        <end position="280"/>
    </location>
</feature>
<evidence type="ECO:0000313" key="9">
    <source>
        <dbReference type="Proteomes" id="UP001187315"/>
    </source>
</evidence>
<dbReference type="EC" id="2.8.2.-" evidence="6"/>
<keyword evidence="4 6" id="KW-0808">Transferase</keyword>